<evidence type="ECO:0000256" key="3">
    <source>
        <dbReference type="ARBA" id="ARBA00022448"/>
    </source>
</evidence>
<dbReference type="Gene3D" id="1.20.1740.10">
    <property type="entry name" value="Amino acid/polyamine transporter I"/>
    <property type="match status" value="1"/>
</dbReference>
<gene>
    <name evidence="9" type="ORF">J2S72_001369</name>
</gene>
<evidence type="ECO:0000256" key="7">
    <source>
        <dbReference type="ARBA" id="ARBA00023136"/>
    </source>
</evidence>
<dbReference type="RefSeq" id="WP_307495230.1">
    <property type="nucleotide sequence ID" value="NZ_JAUSTN010000006.1"/>
</dbReference>
<evidence type="ECO:0000313" key="9">
    <source>
        <dbReference type="EMBL" id="MDQ0275344.1"/>
    </source>
</evidence>
<feature type="transmembrane region" description="Helical" evidence="8">
    <location>
        <begin position="409"/>
        <end position="431"/>
    </location>
</feature>
<feature type="transmembrane region" description="Helical" evidence="8">
    <location>
        <begin position="386"/>
        <end position="403"/>
    </location>
</feature>
<keyword evidence="7 8" id="KW-0472">Membrane</keyword>
<dbReference type="PANTHER" id="PTHR30330">
    <property type="entry name" value="AGSS FAMILY TRANSPORTER, SODIUM-ALANINE"/>
    <property type="match status" value="1"/>
</dbReference>
<organism evidence="9 10">
    <name type="scientific">Peptoniphilus koenoeneniae</name>
    <dbReference type="NCBI Taxonomy" id="507751"/>
    <lineage>
        <taxon>Bacteria</taxon>
        <taxon>Bacillati</taxon>
        <taxon>Bacillota</taxon>
        <taxon>Tissierellia</taxon>
        <taxon>Tissierellales</taxon>
        <taxon>Peptoniphilaceae</taxon>
        <taxon>Peptoniphilus</taxon>
    </lineage>
</organism>
<keyword evidence="4 8" id="KW-1003">Cell membrane</keyword>
<name>A0ABU0AX01_9FIRM</name>
<sequence length="461" mass="50342">MSYILKINSFLNSLVWGYPSQILLLGTGIFLMFSSHFIVFRKFPFILKNTFGKIFEKVDKKEGYMTPFQAVSTALAATVGTGNIAGVTLAITTGGPGAIFWMWIAALVGMTTKMAEVSLALASSTRNSKNEKVGGPMYYIERGLGNKFLAKTFAFFGMTACFGIGCMTQANSIACNINSYLKINKSIIGMVICFLLGLVLIGGVKRIGEIAEKIVPLMAFIYILGGLVVLFFLRDNILNSFKLIFSSAFTPQAASGGFLGSNLKLAMKSGIARGVFTNEAGLGSAPIAHATSSADHPIKQGMWAVFEVFMDTIVVCSITGLVVISSGLWKTSQYEGAVLTAQAFNLGFNGGHYIVSLGLILFAFTTIIGWSYYGEKCSEYLFKKDIAIPFRIIYISAAFIGSVGGLKEIWTLTDTLNGMMAIPNLLGLILLRRPFEKLVKDFFDSPDKKREENFDYMKFFK</sequence>
<dbReference type="NCBIfam" id="TIGR00835">
    <property type="entry name" value="agcS"/>
    <property type="match status" value="1"/>
</dbReference>
<comment type="similarity">
    <text evidence="2 8">Belongs to the alanine or glycine:cation symporter (AGCS) (TC 2.A.25) family.</text>
</comment>
<comment type="caution">
    <text evidence="8">Lacks conserved residue(s) required for the propagation of feature annotation.</text>
</comment>
<evidence type="ECO:0000256" key="1">
    <source>
        <dbReference type="ARBA" id="ARBA00004651"/>
    </source>
</evidence>
<comment type="subcellular location">
    <subcellularLocation>
        <location evidence="1 8">Cell membrane</location>
        <topology evidence="1 8">Multi-pass membrane protein</topology>
    </subcellularLocation>
</comment>
<dbReference type="Pfam" id="PF01235">
    <property type="entry name" value="Na_Ala_symp"/>
    <property type="match status" value="1"/>
</dbReference>
<dbReference type="Proteomes" id="UP001236559">
    <property type="component" value="Unassembled WGS sequence"/>
</dbReference>
<protein>
    <submittedName>
        <fullName evidence="9">AGCS family alanine or glycine:cation symporter</fullName>
    </submittedName>
</protein>
<proteinExistence type="inferred from homology"/>
<keyword evidence="6 8" id="KW-1133">Transmembrane helix</keyword>
<evidence type="ECO:0000256" key="8">
    <source>
        <dbReference type="RuleBase" id="RU363064"/>
    </source>
</evidence>
<dbReference type="PANTHER" id="PTHR30330:SF3">
    <property type="entry name" value="TRANSCRIPTIONAL REGULATOR, LRP FAMILY"/>
    <property type="match status" value="1"/>
</dbReference>
<evidence type="ECO:0000256" key="2">
    <source>
        <dbReference type="ARBA" id="ARBA00009261"/>
    </source>
</evidence>
<reference evidence="9 10" key="1">
    <citation type="submission" date="2023-07" db="EMBL/GenBank/DDBJ databases">
        <title>Genomic Encyclopedia of Type Strains, Phase IV (KMG-IV): sequencing the most valuable type-strain genomes for metagenomic binning, comparative biology and taxonomic classification.</title>
        <authorList>
            <person name="Goeker M."/>
        </authorList>
    </citation>
    <scope>NUCLEOTIDE SEQUENCE [LARGE SCALE GENOMIC DNA]</scope>
    <source>
        <strain evidence="9 10">DSM 22616</strain>
    </source>
</reference>
<evidence type="ECO:0000256" key="6">
    <source>
        <dbReference type="ARBA" id="ARBA00022989"/>
    </source>
</evidence>
<keyword evidence="5 8" id="KW-0812">Transmembrane</keyword>
<feature type="transmembrane region" description="Helical" evidence="8">
    <location>
        <begin position="214"/>
        <end position="233"/>
    </location>
</feature>
<comment type="caution">
    <text evidence="9">The sequence shown here is derived from an EMBL/GenBank/DDBJ whole genome shotgun (WGS) entry which is preliminary data.</text>
</comment>
<evidence type="ECO:0000256" key="5">
    <source>
        <dbReference type="ARBA" id="ARBA00022692"/>
    </source>
</evidence>
<feature type="transmembrane region" description="Helical" evidence="8">
    <location>
        <begin position="187"/>
        <end position="208"/>
    </location>
</feature>
<feature type="transmembrane region" description="Helical" evidence="8">
    <location>
        <begin position="353"/>
        <end position="374"/>
    </location>
</feature>
<feature type="transmembrane region" description="Helical" evidence="8">
    <location>
        <begin position="308"/>
        <end position="329"/>
    </location>
</feature>
<keyword evidence="8" id="KW-0769">Symport</keyword>
<dbReference type="EMBL" id="JAUSTN010000006">
    <property type="protein sequence ID" value="MDQ0275344.1"/>
    <property type="molecule type" value="Genomic_DNA"/>
</dbReference>
<keyword evidence="10" id="KW-1185">Reference proteome</keyword>
<keyword evidence="3 8" id="KW-0813">Transport</keyword>
<evidence type="ECO:0000256" key="4">
    <source>
        <dbReference type="ARBA" id="ARBA00022475"/>
    </source>
</evidence>
<feature type="transmembrane region" description="Helical" evidence="8">
    <location>
        <begin position="20"/>
        <end position="40"/>
    </location>
</feature>
<accession>A0ABU0AX01</accession>
<dbReference type="PROSITE" id="PS00873">
    <property type="entry name" value="NA_ALANINE_SYMP"/>
    <property type="match status" value="1"/>
</dbReference>
<dbReference type="PRINTS" id="PR00175">
    <property type="entry name" value="NAALASMPORT"/>
</dbReference>
<dbReference type="InterPro" id="IPR001463">
    <property type="entry name" value="Na/Ala_symport"/>
</dbReference>
<evidence type="ECO:0000313" key="10">
    <source>
        <dbReference type="Proteomes" id="UP001236559"/>
    </source>
</evidence>